<evidence type="ECO:0000259" key="7">
    <source>
        <dbReference type="PROSITE" id="PS50853"/>
    </source>
</evidence>
<dbReference type="PROSITE" id="PS50853">
    <property type="entry name" value="FN3"/>
    <property type="match status" value="3"/>
</dbReference>
<feature type="compositionally biased region" description="Basic residues" evidence="4">
    <location>
        <begin position="141"/>
        <end position="150"/>
    </location>
</feature>
<dbReference type="InterPro" id="IPR036116">
    <property type="entry name" value="FN3_sf"/>
</dbReference>
<evidence type="ECO:0000259" key="5">
    <source>
        <dbReference type="PROSITE" id="PS50011"/>
    </source>
</evidence>
<dbReference type="OrthoDB" id="190835at2759"/>
<dbReference type="InterPro" id="IPR050964">
    <property type="entry name" value="Striated_Muscle_Regulatory"/>
</dbReference>
<dbReference type="InterPro" id="IPR000719">
    <property type="entry name" value="Prot_kinase_dom"/>
</dbReference>
<protein>
    <submittedName>
        <fullName evidence="8">Obscurin isoform 1</fullName>
    </submittedName>
</protein>
<feature type="compositionally biased region" description="Basic and acidic residues" evidence="4">
    <location>
        <begin position="108"/>
        <end position="140"/>
    </location>
</feature>
<dbReference type="InterPro" id="IPR007110">
    <property type="entry name" value="Ig-like_dom"/>
</dbReference>
<feature type="region of interest" description="Disordered" evidence="4">
    <location>
        <begin position="1"/>
        <end position="41"/>
    </location>
</feature>
<feature type="compositionally biased region" description="Polar residues" evidence="4">
    <location>
        <begin position="68"/>
        <end position="88"/>
    </location>
</feature>
<feature type="region of interest" description="Disordered" evidence="4">
    <location>
        <begin position="62"/>
        <end position="153"/>
    </location>
</feature>
<dbReference type="Gene3D" id="2.60.40.10">
    <property type="entry name" value="Immunoglobulins"/>
    <property type="match status" value="10"/>
</dbReference>
<dbReference type="GO" id="GO:0005524">
    <property type="term" value="F:ATP binding"/>
    <property type="evidence" value="ECO:0007669"/>
    <property type="project" value="InterPro"/>
</dbReference>
<feature type="domain" description="Fibronectin type-III" evidence="7">
    <location>
        <begin position="2470"/>
        <end position="2566"/>
    </location>
</feature>
<dbReference type="STRING" id="6182.A0A4Z2CSD8"/>
<reference evidence="8 9" key="1">
    <citation type="submission" date="2019-03" db="EMBL/GenBank/DDBJ databases">
        <title>An improved genome assembly of the fluke Schistosoma japonicum.</title>
        <authorList>
            <person name="Hu W."/>
            <person name="Luo F."/>
            <person name="Yin M."/>
            <person name="Mo X."/>
            <person name="Sun C."/>
            <person name="Wu Q."/>
            <person name="Zhu B."/>
            <person name="Xiang M."/>
            <person name="Wang J."/>
            <person name="Wang Y."/>
            <person name="Zhang T."/>
            <person name="Xu B."/>
            <person name="Zheng H."/>
            <person name="Feng Z."/>
        </authorList>
    </citation>
    <scope>NUCLEOTIDE SEQUENCE [LARGE SCALE GENOMIC DNA]</scope>
    <source>
        <strain evidence="8">HuSjv2</strain>
        <tissue evidence="8">Worms</tissue>
    </source>
</reference>
<feature type="domain" description="Ig-like" evidence="6">
    <location>
        <begin position="1612"/>
        <end position="1720"/>
    </location>
</feature>
<evidence type="ECO:0000256" key="3">
    <source>
        <dbReference type="ARBA" id="ARBA00023319"/>
    </source>
</evidence>
<feature type="domain" description="Protein kinase" evidence="5">
    <location>
        <begin position="1851"/>
        <end position="2165"/>
    </location>
</feature>
<feature type="domain" description="Fibronectin type-III" evidence="7">
    <location>
        <begin position="607"/>
        <end position="701"/>
    </location>
</feature>
<feature type="compositionally biased region" description="Polar residues" evidence="4">
    <location>
        <begin position="2907"/>
        <end position="2929"/>
    </location>
</feature>
<dbReference type="InterPro" id="IPR003598">
    <property type="entry name" value="Ig_sub2"/>
</dbReference>
<dbReference type="PANTHER" id="PTHR13817:SF164">
    <property type="entry name" value="ZORMIN, ISOFORM J"/>
    <property type="match status" value="1"/>
</dbReference>
<comment type="similarity">
    <text evidence="1">Belongs to the protein kinase superfamily. CAMK Ser/Thr protein kinase family.</text>
</comment>
<dbReference type="Proteomes" id="UP000311919">
    <property type="component" value="Unassembled WGS sequence"/>
</dbReference>
<evidence type="ECO:0000259" key="6">
    <source>
        <dbReference type="PROSITE" id="PS50835"/>
    </source>
</evidence>
<evidence type="ECO:0000313" key="8">
    <source>
        <dbReference type="EMBL" id="TNN07189.1"/>
    </source>
</evidence>
<feature type="compositionally biased region" description="Basic and acidic residues" evidence="4">
    <location>
        <begin position="2892"/>
        <end position="2905"/>
    </location>
</feature>
<dbReference type="Gene3D" id="1.10.510.10">
    <property type="entry name" value="Transferase(Phosphotransferase) domain 1"/>
    <property type="match status" value="2"/>
</dbReference>
<dbReference type="InterPro" id="IPR011009">
    <property type="entry name" value="Kinase-like_dom_sf"/>
</dbReference>
<keyword evidence="9" id="KW-1185">Reference proteome</keyword>
<gene>
    <name evidence="8" type="ORF">EWB00_007901</name>
</gene>
<feature type="compositionally biased region" description="Basic and acidic residues" evidence="4">
    <location>
        <begin position="192"/>
        <end position="205"/>
    </location>
</feature>
<proteinExistence type="inferred from homology"/>
<dbReference type="SMART" id="SM00408">
    <property type="entry name" value="IGc2"/>
    <property type="match status" value="2"/>
</dbReference>
<dbReference type="SMART" id="SM00409">
    <property type="entry name" value="IG"/>
    <property type="match status" value="5"/>
</dbReference>
<evidence type="ECO:0000313" key="9">
    <source>
        <dbReference type="Proteomes" id="UP000311919"/>
    </source>
</evidence>
<evidence type="ECO:0000256" key="2">
    <source>
        <dbReference type="ARBA" id="ARBA00022737"/>
    </source>
</evidence>
<dbReference type="InterPro" id="IPR036179">
    <property type="entry name" value="Ig-like_dom_sf"/>
</dbReference>
<feature type="region of interest" description="Disordered" evidence="4">
    <location>
        <begin position="192"/>
        <end position="211"/>
    </location>
</feature>
<feature type="domain" description="Ig-like" evidence="6">
    <location>
        <begin position="1725"/>
        <end position="1825"/>
    </location>
</feature>
<dbReference type="SUPFAM" id="SSF48726">
    <property type="entry name" value="Immunoglobulin"/>
    <property type="match status" value="4"/>
</dbReference>
<accession>A0A4Z2CSD8</accession>
<dbReference type="EMBL" id="SKCS01000437">
    <property type="protein sequence ID" value="TNN07190.1"/>
    <property type="molecule type" value="Genomic_DNA"/>
</dbReference>
<dbReference type="SUPFAM" id="SSF49265">
    <property type="entry name" value="Fibronectin type III"/>
    <property type="match status" value="5"/>
</dbReference>
<sequence length="3016" mass="343803">MNVEAVQEPKLSNSETKRHKKDTKKRKSSTETIIKNDDNLMKDYIQNTEKNELKSQTNLVEVDHDQINEQLVDTSAKMDTTQTEQNNETDSKEKQRREEKKKKREKSKKAYDVDNDTSKHLIIDEQDFDKPVLTDDQKQEKKLKKHRKSITKADEDNKEGKLLKADGEYQESDIKDDDKIEVKVMESHMELKDEFEADENEKQGEFSDNDETLQYNTTYLIPITDFNKDENVSIKQGSKVYLTTHFNANDLILPNFDNLTVFLNGKPIETNTNYKPQLIIKQNNVELLIDNIQIEQSGTYEIQLNNSIEHQLKQQNLIENQLSNDNNNNNNQLNHLNTMHYLRYPKIFIESNQFIDNNEHLTIIHDDYKQKKIFLTELLPKYICKHGETLKLAVELKNNILVKNYQWLFNEKIIDPESTTDFVVWQTGNWIALTIPNVRSDLTGTYTLHIDTTSGEYYTSGDLSVNGQKLQTIPYVPSQVEGLKPLFTKKLQDYTGEINGTVRFNARLVAEPPATVTWRHNGIQIENDDRIQIVQDGINPSLIIQNIKDEDYGEYSCSALNVLGQTETKAFLYIQSTLYESRNYENDVTDLLESTTRPTRFSVLPSRVNNLQLLDVYDDGFKIAWDPISNENVTYIVEISNDAGRWWKPVVTNSQEVSAYISNDVACPLNPVQVRVVAENEFGLGPPCFPVLRLPIRACLPHMQAVKPEYEFEEAMAIKLRWCQAVPALSPSQLYKNITLNSSQLLGKVTYAVEVREGSQSEWCRVADDITTLSYFYHLRPGISSAIRIIAKNKYGESCPSPMAIVQLDPNSLIPDLAIDPPWITINCPSDNTSGKKSNIRLMWKAAYTPEFCTNCKKDLKPMYRVEWRRGISGHWNDLASDISDCESGYPLPSDLIEMLTKETQMGNDLNLNTTNSNSSLEFRIFSYNEFGESGPTKSYRLRATQIFRTKAYRSNSQLSDKVNGMDQYEQISVMDRFPIISSDKIPRLEVKVNSVDPKEGIALEWAACTNPDVNIGVNDYYSLHGRYRIQRKTFNDYDDNFSHNMNNWTVACKEDDLIYGEQYVLDVRPGKMEQFVRILSLQEDKEGNHIWLDTHEVLRIPALSEICPPAPSGIEVKLIPPIEITGAAGVRITWKPHNFKFPSNDNYLNHINNNNNKIDYRIEARTTLSELAPWRQIGFVSGSLGKIDDHKAEPGSQLIYRITPVNQFGEGPVSYTSSIKIPLLLTTLERCIEDLRFLILGPNTIQLRWRLGDTIIDALGFRKNLNQSYHITNDFDIDESDEICERVKFSIEKRDGYAGDWYPIEEQINANLHNKIILSNFNYLDKDISCRIITNVDGQQTKPSRPINICIKTDFLVPDFSAFKPHVNVTSVKEYLISWDDPDVQSLFTSHILNLSIPQVLQKDTTYEIQIQKDGSTEWTTLASNLDTNHWTWNQPNPLIGYHIRILPSNQFGIGRPTRNVLISPQVVIPDLTFIRPSIELPSDILIGRVAPELVWQLPKSYSLDRTFTPFTYEVQIKAVDKLKNYEIDNLTKENSFNANNENIWRVLASGLKRNRLSLENLNPEEEYWLRIVAVTEYGRSTPSKSVKKMVDLTSRRNRCTSASLGVLHEPTPTSPSFIDSGTSVVYAPIYGQLELKCIFNPVNIENETRFNWYFNGKLLDTDVNTLYPTLNQKFYSTVSKSGDTAVLHLNGLNENDFGSYICKAVHMLGTSEKEFVVKMADAPVFLEVPIPLLTVKLHSRFELPCYIDALPLPTIIWTKDSKRIVESHRTKIGKYDKQCMNKASIHSNCEFSTDATLSIEKCIYQDSGLYTLTVENIAGRIMTSCLIHVEENPVPTHITLRWTNVEKHYFVLRRLESDSFSEVRLLIDKKTNREYIGKLFNLNNLTSRINGAREMECLTRLCHKNVLKLIDALISDNVLILVCEKLSGSNLLDSVLACENWSEMATAAVIRSILEALDHIHSQGVVHYDIQPDNLLFIKKTIDDYDSTNSSNNPDLLRALASLVTDVLSQTDRHKMNVFSNLLKVIGFSSAQTYITNCQQSVSCMPPLRYRPEYVSPEILLSTEIIDGTISKSIHGYSENLGPPSDIWSLGVLTYILLVGWPPFVDYETGDILTDNILQANVPFNIPELENISNEGKDFISQLLQANPKKRPTAKECLSHPWIQIYSHSENKSEYILKKLKKYKEFYNSVHPIYIINDEKNYNADLKNRLASMARQPTPSEDTESVISSRSSSVLGLRENSELHSESQSRLLDQVEGHNFNGESFMNTSNTNISTADDASELIQEKINLQRQNTLTETTLLEESTYTLLKEQEKISKNIDQENQTNSVKHGEILSKFSAPVFASPLRDAYFSVHTREVRFTCQLASPPYLPEGITDHEEIIKEIYPSGLSFNEITKCSSSAAAWYLGGCLLSDGPGVSLGAEQGGWLWLCLSDLRPEQNRSVVECVVRNRAGKSRTKARLLLGDIPKPPGRPGLIDIRPTEALISWLSSSPDSNEDLIYRLDIKYSDGQNEPPSWHRLGFTVDCRYLINNLKPGVCYRVRVSAGNTFGWGNYSIASSDFRTPIASMDQSTTILPPNEQEWIFNWRQSTNIYALSDHPIALQYAVDQSISIPPPPDKILQKLNRYNGMIPSLDVLKSVCKPIRLINKGTNTKLILGKTHPMLNEGAYFGKIRQYNTSLPPRLLSKITYYNSDNNSLLKKARREAIMLTILRGSSGGMYSSFEDYISEQDNSYLFTNQRQLLPSGWSIGWLENDEVKPTLGITVMQWIPGGRLIDVLCSRVEYTEFSVMMWSQQILSALRWFYTCFLGHSHGIICPEHILVARRTSSLPDIVLTGFGHESDPNEIHNCFSAPELYDNQPTSIASDLWSVGAVIRLLLTGESPENINSPRKTSISDESTKQREKSKSKQPNDLSTSTINSENTRNTTYSQSHLNIEKLKRFSKPARKFVYNCLNPSARKRGTVDFWLDSHWFDLNADNVNNLTSVIIPTNLLRPYKTALDEKTSSSYVKETEELYFS</sequence>
<dbReference type="PANTHER" id="PTHR13817">
    <property type="entry name" value="TITIN"/>
    <property type="match status" value="1"/>
</dbReference>
<dbReference type="Pfam" id="PF00041">
    <property type="entry name" value="fn3"/>
    <property type="match status" value="1"/>
</dbReference>
<dbReference type="SUPFAM" id="SSF56112">
    <property type="entry name" value="Protein kinase-like (PK-like)"/>
    <property type="match status" value="2"/>
</dbReference>
<dbReference type="InterPro" id="IPR003961">
    <property type="entry name" value="FN3_dom"/>
</dbReference>
<dbReference type="Pfam" id="PF07679">
    <property type="entry name" value="I-set"/>
    <property type="match status" value="2"/>
</dbReference>
<keyword evidence="3" id="KW-0393">Immunoglobulin domain</keyword>
<dbReference type="CDD" id="cd00063">
    <property type="entry name" value="FN3"/>
    <property type="match status" value="4"/>
</dbReference>
<evidence type="ECO:0000256" key="4">
    <source>
        <dbReference type="SAM" id="MobiDB-lite"/>
    </source>
</evidence>
<feature type="domain" description="Ig-like" evidence="6">
    <location>
        <begin position="474"/>
        <end position="573"/>
    </location>
</feature>
<comment type="caution">
    <text evidence="8">The sequence shown here is derived from an EMBL/GenBank/DDBJ whole genome shotgun (WGS) entry which is preliminary data.</text>
</comment>
<dbReference type="SMART" id="SM00060">
    <property type="entry name" value="FN3"/>
    <property type="match status" value="5"/>
</dbReference>
<feature type="compositionally biased region" description="Basic residues" evidence="4">
    <location>
        <begin position="17"/>
        <end position="27"/>
    </location>
</feature>
<evidence type="ECO:0000256" key="1">
    <source>
        <dbReference type="ARBA" id="ARBA00006692"/>
    </source>
</evidence>
<dbReference type="EMBL" id="SKCS01000437">
    <property type="protein sequence ID" value="TNN07189.1"/>
    <property type="molecule type" value="Genomic_DNA"/>
</dbReference>
<dbReference type="GO" id="GO:0004672">
    <property type="term" value="F:protein kinase activity"/>
    <property type="evidence" value="ECO:0007669"/>
    <property type="project" value="InterPro"/>
</dbReference>
<feature type="region of interest" description="Disordered" evidence="4">
    <location>
        <begin position="2885"/>
        <end position="2929"/>
    </location>
</feature>
<dbReference type="SMART" id="SM00220">
    <property type="entry name" value="S_TKc"/>
    <property type="match status" value="1"/>
</dbReference>
<feature type="compositionally biased region" description="Basic and acidic residues" evidence="4">
    <location>
        <begin position="89"/>
        <end position="98"/>
    </location>
</feature>
<feature type="domain" description="Protein kinase" evidence="5">
    <location>
        <begin position="2640"/>
        <end position="2971"/>
    </location>
</feature>
<organism evidence="8 9">
    <name type="scientific">Schistosoma japonicum</name>
    <name type="common">Blood fluke</name>
    <dbReference type="NCBI Taxonomy" id="6182"/>
    <lineage>
        <taxon>Eukaryota</taxon>
        <taxon>Metazoa</taxon>
        <taxon>Spiralia</taxon>
        <taxon>Lophotrochozoa</taxon>
        <taxon>Platyhelminthes</taxon>
        <taxon>Trematoda</taxon>
        <taxon>Digenea</taxon>
        <taxon>Strigeidida</taxon>
        <taxon>Schistosomatoidea</taxon>
        <taxon>Schistosomatidae</taxon>
        <taxon>Schistosoma</taxon>
    </lineage>
</organism>
<dbReference type="InterPro" id="IPR003599">
    <property type="entry name" value="Ig_sub"/>
</dbReference>
<dbReference type="FunFam" id="2.60.40.10:FF:000080">
    <property type="entry name" value="Myosin light chain kinase, smooth muscle"/>
    <property type="match status" value="1"/>
</dbReference>
<keyword evidence="2" id="KW-0677">Repeat</keyword>
<feature type="domain" description="Fibronectin type-III" evidence="7">
    <location>
        <begin position="1362"/>
        <end position="1472"/>
    </location>
</feature>
<dbReference type="PROSITE" id="PS50011">
    <property type="entry name" value="PROTEIN_KINASE_DOM"/>
    <property type="match status" value="2"/>
</dbReference>
<dbReference type="InterPro" id="IPR013098">
    <property type="entry name" value="Ig_I-set"/>
</dbReference>
<dbReference type="InterPro" id="IPR013783">
    <property type="entry name" value="Ig-like_fold"/>
</dbReference>
<dbReference type="PROSITE" id="PS50835">
    <property type="entry name" value="IG_LIKE"/>
    <property type="match status" value="3"/>
</dbReference>
<name>A0A4Z2CSD8_SCHJA</name>
<dbReference type="Pfam" id="PF00069">
    <property type="entry name" value="Pkinase"/>
    <property type="match status" value="2"/>
</dbReference>